<name>A0ABS4GYI4_9BACL</name>
<dbReference type="Gene3D" id="3.40.50.300">
    <property type="entry name" value="P-loop containing nucleotide triphosphate hydrolases"/>
    <property type="match status" value="3"/>
</dbReference>
<keyword evidence="8" id="KW-1185">Reference proteome</keyword>
<evidence type="ECO:0000313" key="7">
    <source>
        <dbReference type="EMBL" id="MBP1935326.1"/>
    </source>
</evidence>
<keyword evidence="3 5" id="KW-0347">Helicase</keyword>
<dbReference type="GO" id="GO:0016787">
    <property type="term" value="F:hydrolase activity"/>
    <property type="evidence" value="ECO:0007669"/>
    <property type="project" value="UniProtKB-KW"/>
</dbReference>
<dbReference type="EC" id="3.6.4.12" evidence="7"/>
<organism evidence="7 8">
    <name type="scientific">Paenibacillus sediminis</name>
    <dbReference type="NCBI Taxonomy" id="664909"/>
    <lineage>
        <taxon>Bacteria</taxon>
        <taxon>Bacillati</taxon>
        <taxon>Bacillota</taxon>
        <taxon>Bacilli</taxon>
        <taxon>Bacillales</taxon>
        <taxon>Paenibacillaceae</taxon>
        <taxon>Paenibacillus</taxon>
    </lineage>
</organism>
<dbReference type="GO" id="GO:0003678">
    <property type="term" value="F:DNA helicase activity"/>
    <property type="evidence" value="ECO:0007669"/>
    <property type="project" value="UniProtKB-EC"/>
</dbReference>
<evidence type="ECO:0000256" key="2">
    <source>
        <dbReference type="ARBA" id="ARBA00022801"/>
    </source>
</evidence>
<dbReference type="InterPro" id="IPR027417">
    <property type="entry name" value="P-loop_NTPase"/>
</dbReference>
<dbReference type="InterPro" id="IPR014016">
    <property type="entry name" value="UvrD-like_ATP-bd"/>
</dbReference>
<gene>
    <name evidence="7" type="ORF">J2Z20_000187</name>
</gene>
<evidence type="ECO:0000256" key="5">
    <source>
        <dbReference type="PROSITE-ProRule" id="PRU00560"/>
    </source>
</evidence>
<proteinExistence type="predicted"/>
<feature type="domain" description="UvrD-like helicase ATP-binding" evidence="6">
    <location>
        <begin position="185"/>
        <end position="561"/>
    </location>
</feature>
<dbReference type="EMBL" id="JAGGKP010000001">
    <property type="protein sequence ID" value="MBP1935326.1"/>
    <property type="molecule type" value="Genomic_DNA"/>
</dbReference>
<dbReference type="PROSITE" id="PS51198">
    <property type="entry name" value="UVRD_HELICASE_ATP_BIND"/>
    <property type="match status" value="1"/>
</dbReference>
<keyword evidence="4 5" id="KW-0067">ATP-binding</keyword>
<dbReference type="Proteomes" id="UP001519273">
    <property type="component" value="Unassembled WGS sequence"/>
</dbReference>
<dbReference type="Pfam" id="PF13538">
    <property type="entry name" value="UvrD_C_2"/>
    <property type="match status" value="1"/>
</dbReference>
<sequence>MKQQIILQEQQEVDQTIQSIEQIVTYLEENNSYPATVDGQYRAARDKKRRESYRKAMEVPYIGKLEVVEDGVRVTYRIGKVPVTTIDGLDSLIIDWQSPIGDVFYSFQGGNGCITYQTPAGEQEITITRKRNVVIRQRKVEDLKDILSDQAEPDDLTAPSLNDDRLMQLWFESREDHKMRDIVASIQREQNEMIRLGISSPILIQGVAGSGKTSIALHRISYLLYQYPKQLSPEKILILAPNGMFIQYIQQVIQDLDIEGIAQDTVSGLCIQLLPQVKSVSHPQEDLALWLQAASDPQMDAVYGPQLRYKTSLEYQAYVEERLRELEEAYLPTSFPQLNSATPIERPIGDIFREIYNGYKHLPLNQRRIETTKSIRSWLETELNRQQDYLKSRYLAFRSEWIGALEDEEAQQAEKAVQRLLNRKQQALTEALTKPVDAYLSAWKPIVPYEWYRSLCERAGLAVPPEDGKRVGYEDLGALLHVESRLGGLDKRLDYLVIDEVQDTYPYLIASLKPLAKSMTLLGDISQNIHPWIGMQDWSGLNEVLGPELTYVETAISYRSTRRIMELANHVLSCLSETLPQIQAVRHAGDLPAMTRVDSPEELVLQLRSSIERMKAAGHRRIAIIPKEPELAEALFLHLNEEGLEGLQHVSALDQELTEQIVFIPSTLVKGLEFEAVIIPNASELSYDTELDARLLFISITRAQEALELIYYDQPSRWLASHTNMP</sequence>
<evidence type="ECO:0000256" key="4">
    <source>
        <dbReference type="ARBA" id="ARBA00022840"/>
    </source>
</evidence>
<dbReference type="InterPro" id="IPR027785">
    <property type="entry name" value="UvrD-like_helicase_C"/>
</dbReference>
<protein>
    <submittedName>
        <fullName evidence="7">DNA helicase-2/ATP-dependent DNA helicase PcrA</fullName>
        <ecNumber evidence="7">3.6.4.12</ecNumber>
    </submittedName>
</protein>
<evidence type="ECO:0000259" key="6">
    <source>
        <dbReference type="PROSITE" id="PS51198"/>
    </source>
</evidence>
<dbReference type="PANTHER" id="PTHR11070">
    <property type="entry name" value="UVRD / RECB / PCRA DNA HELICASE FAMILY MEMBER"/>
    <property type="match status" value="1"/>
</dbReference>
<keyword evidence="1 5" id="KW-0547">Nucleotide-binding</keyword>
<evidence type="ECO:0000256" key="1">
    <source>
        <dbReference type="ARBA" id="ARBA00022741"/>
    </source>
</evidence>
<reference evidence="7 8" key="1">
    <citation type="submission" date="2021-03" db="EMBL/GenBank/DDBJ databases">
        <title>Genomic Encyclopedia of Type Strains, Phase IV (KMG-IV): sequencing the most valuable type-strain genomes for metagenomic binning, comparative biology and taxonomic classification.</title>
        <authorList>
            <person name="Goeker M."/>
        </authorList>
    </citation>
    <scope>NUCLEOTIDE SEQUENCE [LARGE SCALE GENOMIC DNA]</scope>
    <source>
        <strain evidence="7 8">DSM 23491</strain>
    </source>
</reference>
<dbReference type="SUPFAM" id="SSF52540">
    <property type="entry name" value="P-loop containing nucleoside triphosphate hydrolases"/>
    <property type="match status" value="1"/>
</dbReference>
<evidence type="ECO:0000313" key="8">
    <source>
        <dbReference type="Proteomes" id="UP001519273"/>
    </source>
</evidence>
<evidence type="ECO:0000256" key="3">
    <source>
        <dbReference type="ARBA" id="ARBA00022806"/>
    </source>
</evidence>
<dbReference type="InterPro" id="IPR000212">
    <property type="entry name" value="DNA_helicase_UvrD/REP"/>
</dbReference>
<dbReference type="PANTHER" id="PTHR11070:SF17">
    <property type="entry name" value="DNA HELICASE IV"/>
    <property type="match status" value="1"/>
</dbReference>
<dbReference type="Pfam" id="PF00580">
    <property type="entry name" value="UvrD-helicase"/>
    <property type="match status" value="1"/>
</dbReference>
<accession>A0ABS4GYI4</accession>
<dbReference type="RefSeq" id="WP_209844475.1">
    <property type="nucleotide sequence ID" value="NZ_CBCRVE010000001.1"/>
</dbReference>
<comment type="caution">
    <text evidence="7">The sequence shown here is derived from an EMBL/GenBank/DDBJ whole genome shotgun (WGS) entry which is preliminary data.</text>
</comment>
<feature type="binding site" evidence="5">
    <location>
        <begin position="206"/>
        <end position="213"/>
    </location>
    <ligand>
        <name>ATP</name>
        <dbReference type="ChEBI" id="CHEBI:30616"/>
    </ligand>
</feature>
<keyword evidence="2 5" id="KW-0378">Hydrolase</keyword>